<evidence type="ECO:0000256" key="4">
    <source>
        <dbReference type="RuleBase" id="RU365026"/>
    </source>
</evidence>
<dbReference type="GO" id="GO:0000145">
    <property type="term" value="C:exocyst"/>
    <property type="evidence" value="ECO:0007669"/>
    <property type="project" value="InterPro"/>
</dbReference>
<dbReference type="Pfam" id="PF20669">
    <property type="entry name" value="Exo70_N"/>
    <property type="match status" value="1"/>
</dbReference>
<dbReference type="Pfam" id="PF03081">
    <property type="entry name" value="Exo70_C"/>
    <property type="match status" value="1"/>
</dbReference>
<protein>
    <recommendedName>
        <fullName evidence="4">Exocyst complex protein EXO70</fullName>
    </recommendedName>
</protein>
<dbReference type="GO" id="GO:0005546">
    <property type="term" value="F:phosphatidylinositol-4,5-bisphosphate binding"/>
    <property type="evidence" value="ECO:0007669"/>
    <property type="project" value="InterPro"/>
</dbReference>
<evidence type="ECO:0000256" key="2">
    <source>
        <dbReference type="ARBA" id="ARBA00022448"/>
    </source>
</evidence>
<dbReference type="AlphaFoldDB" id="A0A8H7TKQ4"/>
<dbReference type="PANTHER" id="PTHR12542:SF41">
    <property type="entry name" value="EXOCYST COMPLEX COMPONENT 7"/>
    <property type="match status" value="1"/>
</dbReference>
<dbReference type="PANTHER" id="PTHR12542">
    <property type="entry name" value="EXOCYST COMPLEX PROTEIN EXO70"/>
    <property type="match status" value="1"/>
</dbReference>
<name>A0A8H7TKQ4_BIOOC</name>
<comment type="caution">
    <text evidence="7">The sequence shown here is derived from an EMBL/GenBank/DDBJ whole genome shotgun (WGS) entry which is preliminary data.</text>
</comment>
<keyword evidence="4" id="KW-0653">Protein transport</keyword>
<organism evidence="7 8">
    <name type="scientific">Bionectria ochroleuca</name>
    <name type="common">Gliocladium roseum</name>
    <dbReference type="NCBI Taxonomy" id="29856"/>
    <lineage>
        <taxon>Eukaryota</taxon>
        <taxon>Fungi</taxon>
        <taxon>Dikarya</taxon>
        <taxon>Ascomycota</taxon>
        <taxon>Pezizomycotina</taxon>
        <taxon>Sordariomycetes</taxon>
        <taxon>Hypocreomycetidae</taxon>
        <taxon>Hypocreales</taxon>
        <taxon>Bionectriaceae</taxon>
        <taxon>Clonostachys</taxon>
    </lineage>
</organism>
<dbReference type="SUPFAM" id="SSF74788">
    <property type="entry name" value="Cullin repeat-like"/>
    <property type="match status" value="1"/>
</dbReference>
<feature type="domain" description="Exocyst complex subunit Exo70 C-terminal" evidence="6">
    <location>
        <begin position="247"/>
        <end position="628"/>
    </location>
</feature>
<dbReference type="InterPro" id="IPR004140">
    <property type="entry name" value="Exo70"/>
</dbReference>
<feature type="compositionally biased region" description="Basic and acidic residues" evidence="5">
    <location>
        <begin position="84"/>
        <end position="95"/>
    </location>
</feature>
<evidence type="ECO:0000259" key="6">
    <source>
        <dbReference type="Pfam" id="PF03081"/>
    </source>
</evidence>
<evidence type="ECO:0000313" key="8">
    <source>
        <dbReference type="Proteomes" id="UP000616885"/>
    </source>
</evidence>
<accession>A0A8H7TKQ4</accession>
<keyword evidence="2 4" id="KW-0813">Transport</keyword>
<comment type="similarity">
    <text evidence="1 4">Belongs to the EXO70 family.</text>
</comment>
<dbReference type="EMBL" id="JADCTT010000005">
    <property type="protein sequence ID" value="KAF9751312.1"/>
    <property type="molecule type" value="Genomic_DNA"/>
</dbReference>
<gene>
    <name evidence="7" type="ORF">IM811_013106</name>
</gene>
<dbReference type="GO" id="GO:0015031">
    <property type="term" value="P:protein transport"/>
    <property type="evidence" value="ECO:0007669"/>
    <property type="project" value="UniProtKB-KW"/>
</dbReference>
<feature type="region of interest" description="Disordered" evidence="5">
    <location>
        <begin position="84"/>
        <end position="105"/>
    </location>
</feature>
<reference evidence="7" key="1">
    <citation type="submission" date="2020-10" db="EMBL/GenBank/DDBJ databases">
        <title>High-Quality Genome Resource of Clonostachys rosea strain S41 by Oxford Nanopore Long-Read Sequencing.</title>
        <authorList>
            <person name="Wang H."/>
        </authorList>
    </citation>
    <scope>NUCLEOTIDE SEQUENCE</scope>
    <source>
        <strain evidence="7">S41</strain>
    </source>
</reference>
<evidence type="ECO:0000256" key="1">
    <source>
        <dbReference type="ARBA" id="ARBA00006756"/>
    </source>
</evidence>
<comment type="subcellular location">
    <subcellularLocation>
        <location evidence="4">Bud</location>
    </subcellularLocation>
    <subcellularLocation>
        <location evidence="4">Bud neck</location>
    </subcellularLocation>
</comment>
<dbReference type="GO" id="GO:0005935">
    <property type="term" value="C:cellular bud neck"/>
    <property type="evidence" value="ECO:0007669"/>
    <property type="project" value="UniProtKB-SubCell"/>
</dbReference>
<comment type="function">
    <text evidence="4">Involved in the secretory pathway as part of the exocyst complex which tethers secretory vesicles to the sites of exocytosis. Also plays a role in the assembly of the exocyst.</text>
</comment>
<evidence type="ECO:0000256" key="3">
    <source>
        <dbReference type="ARBA" id="ARBA00022483"/>
    </source>
</evidence>
<proteinExistence type="inferred from homology"/>
<evidence type="ECO:0000313" key="7">
    <source>
        <dbReference type="EMBL" id="KAF9751312.1"/>
    </source>
</evidence>
<sequence length="633" mass="69929">MAIGQVVKGPAIDEEARAEVDVLNSHLEKTTQLTKKIQASLGRLETSGQSVRDVAGPLNGETRRIQTLGHNIDSILSAIDRLRQPADSKGDEEQTIRSGPDRAGLPNFLASMKRLNKSYNDMQISNLRANQRTMADLGRLIQSGNSQLEGYFDHLLRSDTPRTVEPLHYITKDKPFPVFSQDMIARLGLVCSYIVANQHGNDIESPVTRIYAEIRGPYISASLANLAAASVNTAKKKNASAVYRAGTNGIGTYAQAMEGMFVSEYDNICSIFPRNNWASIFQVTCQAALNELARTLRELNSHIKAHLATDCNLAYEITEILGGLTDRLEARTGELKSSLTASLKPVRETAKSSLSELMDETRRKVNALQTLPSDGAPTPIVSESMRRLQSMVEFLQPISSIMVSLGDGGWKSGASAGGRAGDGVPSLASFDFAADGKDIFAHYCLDTVDVLLSTLEQKARILLKGKSVVGVFLANSVIIIERMIMDSDLSSLLSARLDQLDQWRKKSTALYTDICKDLSIHLFDTIHTNRTHRPTSGPADSASVVKGLSSKDKDKIKEKFTQFNNAFEDMVSRHKSYSMEREVRAMFGEDIRQKLQPLYERFWDRYHEIDKGKGKYVKYDKSSMAAVFLSLAS</sequence>
<dbReference type="Gene3D" id="1.20.1280.170">
    <property type="entry name" value="Exocyst complex component Exo70"/>
    <property type="match status" value="1"/>
</dbReference>
<keyword evidence="3 4" id="KW-0268">Exocytosis</keyword>
<dbReference type="InterPro" id="IPR046364">
    <property type="entry name" value="Exo70_C"/>
</dbReference>
<dbReference type="InterPro" id="IPR016159">
    <property type="entry name" value="Cullin_repeat-like_dom_sf"/>
</dbReference>
<dbReference type="GO" id="GO:0006887">
    <property type="term" value="P:exocytosis"/>
    <property type="evidence" value="ECO:0007669"/>
    <property type="project" value="UniProtKB-KW"/>
</dbReference>
<evidence type="ECO:0000256" key="5">
    <source>
        <dbReference type="SAM" id="MobiDB-lite"/>
    </source>
</evidence>
<dbReference type="Proteomes" id="UP000616885">
    <property type="component" value="Unassembled WGS sequence"/>
</dbReference>